<keyword evidence="6 7" id="KW-0414">Isoprene biosynthesis</keyword>
<evidence type="ECO:0000256" key="7">
    <source>
        <dbReference type="HAMAP-Rule" id="MF_00108"/>
    </source>
</evidence>
<evidence type="ECO:0000256" key="3">
    <source>
        <dbReference type="ARBA" id="ARBA00009789"/>
    </source>
</evidence>
<organism evidence="8">
    <name type="scientific">Desulfomonile tiedjei</name>
    <dbReference type="NCBI Taxonomy" id="2358"/>
    <lineage>
        <taxon>Bacteria</taxon>
        <taxon>Pseudomonadati</taxon>
        <taxon>Thermodesulfobacteriota</taxon>
        <taxon>Desulfomonilia</taxon>
        <taxon>Desulfomonilales</taxon>
        <taxon>Desulfomonilaceae</taxon>
        <taxon>Desulfomonile</taxon>
    </lineage>
</organism>
<dbReference type="Pfam" id="PF01128">
    <property type="entry name" value="IspD"/>
    <property type="match status" value="1"/>
</dbReference>
<comment type="similarity">
    <text evidence="3 7">Belongs to the IspD/TarI cytidylyltransferase family. IspD subfamily.</text>
</comment>
<feature type="site" description="Transition state stabilizer" evidence="7">
    <location>
        <position position="28"/>
    </location>
</feature>
<dbReference type="InterPro" id="IPR034683">
    <property type="entry name" value="IspD/TarI"/>
</dbReference>
<dbReference type="EMBL" id="DTGT01000289">
    <property type="protein sequence ID" value="HGH61456.1"/>
    <property type="molecule type" value="Genomic_DNA"/>
</dbReference>
<dbReference type="GO" id="GO:0050518">
    <property type="term" value="F:2-C-methyl-D-erythritol 4-phosphate cytidylyltransferase activity"/>
    <property type="evidence" value="ECO:0007669"/>
    <property type="project" value="UniProtKB-UniRule"/>
</dbReference>
<dbReference type="HAMAP" id="MF_00108">
    <property type="entry name" value="IspD"/>
    <property type="match status" value="1"/>
</dbReference>
<reference evidence="8" key="1">
    <citation type="journal article" date="2020" name="mSystems">
        <title>Genome- and Community-Level Interaction Insights into Carbon Utilization and Element Cycling Functions of Hydrothermarchaeota in Hydrothermal Sediment.</title>
        <authorList>
            <person name="Zhou Z."/>
            <person name="Liu Y."/>
            <person name="Xu W."/>
            <person name="Pan J."/>
            <person name="Luo Z.H."/>
            <person name="Li M."/>
        </authorList>
    </citation>
    <scope>NUCLEOTIDE SEQUENCE [LARGE SCALE GENOMIC DNA]</scope>
    <source>
        <strain evidence="8">SpSt-769</strain>
    </source>
</reference>
<comment type="function">
    <text evidence="7">Catalyzes the formation of 4-diphosphocytidyl-2-C-methyl-D-erythritol from CTP and 2-C-methyl-D-erythritol 4-phosphate (MEP).</text>
</comment>
<dbReference type="InterPro" id="IPR050088">
    <property type="entry name" value="IspD/TarI_cytidylyltransf_bact"/>
</dbReference>
<keyword evidence="4 7" id="KW-0808">Transferase</keyword>
<proteinExistence type="inferred from homology"/>
<dbReference type="InterPro" id="IPR029044">
    <property type="entry name" value="Nucleotide-diphossugar_trans"/>
</dbReference>
<feature type="site" description="Transition state stabilizer" evidence="7">
    <location>
        <position position="20"/>
    </location>
</feature>
<dbReference type="NCBIfam" id="TIGR00453">
    <property type="entry name" value="ispD"/>
    <property type="match status" value="1"/>
</dbReference>
<name>A0A7C4EXE2_9BACT</name>
<evidence type="ECO:0000313" key="8">
    <source>
        <dbReference type="EMBL" id="HGH61456.1"/>
    </source>
</evidence>
<dbReference type="CDD" id="cd02516">
    <property type="entry name" value="CDP-ME_synthetase"/>
    <property type="match status" value="1"/>
</dbReference>
<dbReference type="SUPFAM" id="SSF53448">
    <property type="entry name" value="Nucleotide-diphospho-sugar transferases"/>
    <property type="match status" value="1"/>
</dbReference>
<gene>
    <name evidence="7 8" type="primary">ispD</name>
    <name evidence="8" type="ORF">ENV54_09185</name>
</gene>
<protein>
    <recommendedName>
        <fullName evidence="7">2-C-methyl-D-erythritol 4-phosphate cytidylyltransferase</fullName>
        <ecNumber evidence="7">2.7.7.60</ecNumber>
    </recommendedName>
    <alternativeName>
        <fullName evidence="7">4-diphosphocytidyl-2C-methyl-D-erythritol synthase</fullName>
    </alternativeName>
    <alternativeName>
        <fullName evidence="7">MEP cytidylyltransferase</fullName>
        <shortName evidence="7">MCT</shortName>
    </alternativeName>
</protein>
<dbReference type="AlphaFoldDB" id="A0A7C4EXE2"/>
<evidence type="ECO:0000256" key="4">
    <source>
        <dbReference type="ARBA" id="ARBA00022679"/>
    </source>
</evidence>
<keyword evidence="5 7" id="KW-0548">Nucleotidyltransferase</keyword>
<comment type="caution">
    <text evidence="8">The sequence shown here is derived from an EMBL/GenBank/DDBJ whole genome shotgun (WGS) entry which is preliminary data.</text>
</comment>
<evidence type="ECO:0000256" key="5">
    <source>
        <dbReference type="ARBA" id="ARBA00022695"/>
    </source>
</evidence>
<comment type="pathway">
    <text evidence="2 7">Isoprenoid biosynthesis; isopentenyl diphosphate biosynthesis via DXP pathway; isopentenyl diphosphate from 1-deoxy-D-xylulose 5-phosphate: step 2/6.</text>
</comment>
<evidence type="ECO:0000256" key="6">
    <source>
        <dbReference type="ARBA" id="ARBA00023229"/>
    </source>
</evidence>
<dbReference type="FunFam" id="3.90.550.10:FF:000003">
    <property type="entry name" value="2-C-methyl-D-erythritol 4-phosphate cytidylyltransferase"/>
    <property type="match status" value="1"/>
</dbReference>
<dbReference type="PANTHER" id="PTHR32125:SF4">
    <property type="entry name" value="2-C-METHYL-D-ERYTHRITOL 4-PHOSPHATE CYTIDYLYLTRANSFERASE, CHLOROPLASTIC"/>
    <property type="match status" value="1"/>
</dbReference>
<dbReference type="UniPathway" id="UPA00056">
    <property type="reaction ID" value="UER00093"/>
</dbReference>
<dbReference type="InterPro" id="IPR001228">
    <property type="entry name" value="IspD"/>
</dbReference>
<evidence type="ECO:0000256" key="2">
    <source>
        <dbReference type="ARBA" id="ARBA00004787"/>
    </source>
</evidence>
<feature type="site" description="Positions MEP for the nucleophilic attack" evidence="7">
    <location>
        <position position="158"/>
    </location>
</feature>
<accession>A0A7C4EXE2</accession>
<dbReference type="PANTHER" id="PTHR32125">
    <property type="entry name" value="2-C-METHYL-D-ERYTHRITOL 4-PHOSPHATE CYTIDYLYLTRANSFERASE, CHLOROPLASTIC"/>
    <property type="match status" value="1"/>
</dbReference>
<dbReference type="EC" id="2.7.7.60" evidence="7"/>
<comment type="catalytic activity">
    <reaction evidence="1 7">
        <text>2-C-methyl-D-erythritol 4-phosphate + CTP + H(+) = 4-CDP-2-C-methyl-D-erythritol + diphosphate</text>
        <dbReference type="Rhea" id="RHEA:13429"/>
        <dbReference type="ChEBI" id="CHEBI:15378"/>
        <dbReference type="ChEBI" id="CHEBI:33019"/>
        <dbReference type="ChEBI" id="CHEBI:37563"/>
        <dbReference type="ChEBI" id="CHEBI:57823"/>
        <dbReference type="ChEBI" id="CHEBI:58262"/>
        <dbReference type="EC" id="2.7.7.60"/>
    </reaction>
</comment>
<feature type="site" description="Positions MEP for the nucleophilic attack" evidence="7">
    <location>
        <position position="214"/>
    </location>
</feature>
<dbReference type="InterPro" id="IPR018294">
    <property type="entry name" value="ISPD_synthase_CS"/>
</dbReference>
<dbReference type="GO" id="GO:0019288">
    <property type="term" value="P:isopentenyl diphosphate biosynthetic process, methylerythritol 4-phosphate pathway"/>
    <property type="evidence" value="ECO:0007669"/>
    <property type="project" value="UniProtKB-UniRule"/>
</dbReference>
<dbReference type="PROSITE" id="PS01295">
    <property type="entry name" value="ISPD"/>
    <property type="match status" value="1"/>
</dbReference>
<dbReference type="Gene3D" id="3.90.550.10">
    <property type="entry name" value="Spore Coat Polysaccharide Biosynthesis Protein SpsA, Chain A"/>
    <property type="match status" value="1"/>
</dbReference>
<sequence>MKGAQVIVGGLITAGGRGKRMGKTSVPKQFLEIEGVPILLRTLKAFVDHPLIQKIVITIPTDHAALCAEHIVSACHTDKEIKVVAGGDTRQQSVYNGLVHLSDTDVVVIHDGVRPFVALETITRTIHTAHLSGAAIAAVPVRETVKRKVGESLETVSRDELWFAHTPQSFQTNLILEAHEEALRIGFHSTDDASLVERLGRPVIIVEDSYENIKITTPVDLAVASVLARRRLATEESEPLGEDFPLRSK</sequence>
<evidence type="ECO:0000256" key="1">
    <source>
        <dbReference type="ARBA" id="ARBA00001282"/>
    </source>
</evidence>